<comment type="caution">
    <text evidence="1">The sequence shown here is derived from an EMBL/GenBank/DDBJ whole genome shotgun (WGS) entry which is preliminary data.</text>
</comment>
<proteinExistence type="predicted"/>
<gene>
    <name evidence="1" type="ORF">SDC9_158720</name>
</gene>
<dbReference type="EMBL" id="VSSQ01057624">
    <property type="protein sequence ID" value="MPN11419.1"/>
    <property type="molecule type" value="Genomic_DNA"/>
</dbReference>
<reference evidence="1" key="1">
    <citation type="submission" date="2019-08" db="EMBL/GenBank/DDBJ databases">
        <authorList>
            <person name="Kucharzyk K."/>
            <person name="Murdoch R.W."/>
            <person name="Higgins S."/>
            <person name="Loffler F."/>
        </authorList>
    </citation>
    <scope>NUCLEOTIDE SEQUENCE</scope>
</reference>
<protein>
    <submittedName>
        <fullName evidence="1">Uncharacterized protein</fullName>
    </submittedName>
</protein>
<evidence type="ECO:0000313" key="1">
    <source>
        <dbReference type="EMBL" id="MPN11419.1"/>
    </source>
</evidence>
<dbReference type="AlphaFoldDB" id="A0A645FDH6"/>
<accession>A0A645FDH6</accession>
<name>A0A645FDH6_9ZZZZ</name>
<sequence length="55" mass="6285">MEDFKGTDEAFAALKDMTTSMGVRIDTGEKEDDDDKYWDASEFYLKMNPGAKKQI</sequence>
<organism evidence="1">
    <name type="scientific">bioreactor metagenome</name>
    <dbReference type="NCBI Taxonomy" id="1076179"/>
    <lineage>
        <taxon>unclassified sequences</taxon>
        <taxon>metagenomes</taxon>
        <taxon>ecological metagenomes</taxon>
    </lineage>
</organism>